<feature type="compositionally biased region" description="Basic and acidic residues" evidence="1">
    <location>
        <begin position="23"/>
        <end position="33"/>
    </location>
</feature>
<organism evidence="3 4">
    <name type="scientific">Elysia crispata</name>
    <name type="common">lettuce slug</name>
    <dbReference type="NCBI Taxonomy" id="231223"/>
    <lineage>
        <taxon>Eukaryota</taxon>
        <taxon>Metazoa</taxon>
        <taxon>Spiralia</taxon>
        <taxon>Lophotrochozoa</taxon>
        <taxon>Mollusca</taxon>
        <taxon>Gastropoda</taxon>
        <taxon>Heterobranchia</taxon>
        <taxon>Euthyneura</taxon>
        <taxon>Panpulmonata</taxon>
        <taxon>Sacoglossa</taxon>
        <taxon>Placobranchoidea</taxon>
        <taxon>Plakobranchidae</taxon>
        <taxon>Elysia</taxon>
    </lineage>
</organism>
<proteinExistence type="predicted"/>
<evidence type="ECO:0000313" key="2">
    <source>
        <dbReference type="EMBL" id="KAK3782293.1"/>
    </source>
</evidence>
<evidence type="ECO:0000256" key="1">
    <source>
        <dbReference type="SAM" id="MobiDB-lite"/>
    </source>
</evidence>
<gene>
    <name evidence="3" type="ORF">RRG08_015835</name>
    <name evidence="2" type="ORF">RRG08_046403</name>
</gene>
<feature type="region of interest" description="Disordered" evidence="1">
    <location>
        <begin position="13"/>
        <end position="112"/>
    </location>
</feature>
<comment type="caution">
    <text evidence="3">The sequence shown here is derived from an EMBL/GenBank/DDBJ whole genome shotgun (WGS) entry which is preliminary data.</text>
</comment>
<feature type="compositionally biased region" description="Basic and acidic residues" evidence="1">
    <location>
        <begin position="77"/>
        <end position="100"/>
    </location>
</feature>
<evidence type="ECO:0000313" key="3">
    <source>
        <dbReference type="EMBL" id="KAK3796969.1"/>
    </source>
</evidence>
<reference evidence="3" key="1">
    <citation type="journal article" date="2023" name="G3 (Bethesda)">
        <title>A reference genome for the long-term kleptoplast-retaining sea slug Elysia crispata morphotype clarki.</title>
        <authorList>
            <person name="Eastman K.E."/>
            <person name="Pendleton A.L."/>
            <person name="Shaikh M.A."/>
            <person name="Suttiyut T."/>
            <person name="Ogas R."/>
            <person name="Tomko P."/>
            <person name="Gavelis G."/>
            <person name="Widhalm J.R."/>
            <person name="Wisecaver J.H."/>
        </authorList>
    </citation>
    <scope>NUCLEOTIDE SEQUENCE</scope>
    <source>
        <strain evidence="3">ECLA1</strain>
    </source>
</reference>
<dbReference type="EMBL" id="JAWDGP010002520">
    <property type="protein sequence ID" value="KAK3782293.1"/>
    <property type="molecule type" value="Genomic_DNA"/>
</dbReference>
<dbReference type="Proteomes" id="UP001283361">
    <property type="component" value="Unassembled WGS sequence"/>
</dbReference>
<dbReference type="AlphaFoldDB" id="A0AAE1B0B4"/>
<name>A0AAE1B0B4_9GAST</name>
<sequence>MLYVSFATVFSQHKTTETIGPADRYRHDRHEEAFSGSREQSERTSSAPHHPAMKPRHHEGRPLDKLVQKNQNWQHPDSGRSFHNDVDLERVGHDYKKEEANNSTKQFLERAS</sequence>
<evidence type="ECO:0000313" key="4">
    <source>
        <dbReference type="Proteomes" id="UP001283361"/>
    </source>
</evidence>
<protein>
    <submittedName>
        <fullName evidence="3">Uncharacterized protein</fullName>
    </submittedName>
</protein>
<accession>A0AAE1B0B4</accession>
<dbReference type="EMBL" id="JAWDGP010000820">
    <property type="protein sequence ID" value="KAK3796969.1"/>
    <property type="molecule type" value="Genomic_DNA"/>
</dbReference>
<keyword evidence="4" id="KW-1185">Reference proteome</keyword>